<reference evidence="2" key="1">
    <citation type="submission" date="2022-05" db="EMBL/GenBank/DDBJ databases">
        <title>The Musa troglodytarum L. genome provides insights into the mechanism of non-climacteric behaviour and enrichment of carotenoids.</title>
        <authorList>
            <person name="Wang J."/>
        </authorList>
    </citation>
    <scope>NUCLEOTIDE SEQUENCE</scope>
    <source>
        <tissue evidence="2">Leaf</tissue>
    </source>
</reference>
<protein>
    <submittedName>
        <fullName evidence="2">Protease inhibitor/seed storage/LTP family</fullName>
    </submittedName>
</protein>
<dbReference type="Proteomes" id="UP001055439">
    <property type="component" value="Chromosome 9"/>
</dbReference>
<dbReference type="GO" id="GO:0005504">
    <property type="term" value="F:fatty acid binding"/>
    <property type="evidence" value="ECO:0007669"/>
    <property type="project" value="InterPro"/>
</dbReference>
<evidence type="ECO:0000313" key="3">
    <source>
        <dbReference type="Proteomes" id="UP001055439"/>
    </source>
</evidence>
<name>A0A9E7L1Q7_9LILI</name>
<dbReference type="PANTHER" id="PTHR33122">
    <property type="entry name" value="LIPID BINDING PROTEIN-RELATED"/>
    <property type="match status" value="1"/>
</dbReference>
<accession>A0A9E7L1Q7</accession>
<dbReference type="GO" id="GO:0009627">
    <property type="term" value="P:systemic acquired resistance"/>
    <property type="evidence" value="ECO:0007669"/>
    <property type="project" value="InterPro"/>
</dbReference>
<dbReference type="Gene3D" id="1.10.110.10">
    <property type="entry name" value="Plant lipid-transfer and hydrophobic proteins"/>
    <property type="match status" value="1"/>
</dbReference>
<dbReference type="EMBL" id="CP097511">
    <property type="protein sequence ID" value="URE42683.1"/>
    <property type="molecule type" value="Genomic_DNA"/>
</dbReference>
<dbReference type="InterPro" id="IPR036312">
    <property type="entry name" value="Bifun_inhib/LTP/seed_sf"/>
</dbReference>
<dbReference type="SUPFAM" id="SSF47699">
    <property type="entry name" value="Bifunctional inhibitor/lipid-transfer protein/seed storage 2S albumin"/>
    <property type="match status" value="1"/>
</dbReference>
<dbReference type="InterPro" id="IPR039265">
    <property type="entry name" value="DIR1-like"/>
</dbReference>
<organism evidence="2 3">
    <name type="scientific">Musa troglodytarum</name>
    <name type="common">fe'i banana</name>
    <dbReference type="NCBI Taxonomy" id="320322"/>
    <lineage>
        <taxon>Eukaryota</taxon>
        <taxon>Viridiplantae</taxon>
        <taxon>Streptophyta</taxon>
        <taxon>Embryophyta</taxon>
        <taxon>Tracheophyta</taxon>
        <taxon>Spermatophyta</taxon>
        <taxon>Magnoliopsida</taxon>
        <taxon>Liliopsida</taxon>
        <taxon>Zingiberales</taxon>
        <taxon>Musaceae</taxon>
        <taxon>Musa</taxon>
    </lineage>
</organism>
<dbReference type="SMART" id="SM00499">
    <property type="entry name" value="AAI"/>
    <property type="match status" value="1"/>
</dbReference>
<gene>
    <name evidence="2" type="ORF">MUK42_33245</name>
</gene>
<dbReference type="CDD" id="cd00010">
    <property type="entry name" value="AAI_LTSS"/>
    <property type="match status" value="1"/>
</dbReference>
<proteinExistence type="predicted"/>
<dbReference type="Pfam" id="PF00234">
    <property type="entry name" value="Tryp_alpha_amyl"/>
    <property type="match status" value="1"/>
</dbReference>
<evidence type="ECO:0000313" key="2">
    <source>
        <dbReference type="EMBL" id="URE42683.1"/>
    </source>
</evidence>
<dbReference type="InterPro" id="IPR016140">
    <property type="entry name" value="Bifunc_inhib/LTP/seed_store"/>
</dbReference>
<dbReference type="OrthoDB" id="678526at2759"/>
<feature type="domain" description="Bifunctional inhibitor/plant lipid transfer protein/seed storage helical" evidence="1">
    <location>
        <begin position="82"/>
        <end position="163"/>
    </location>
</feature>
<evidence type="ECO:0000259" key="1">
    <source>
        <dbReference type="SMART" id="SM00499"/>
    </source>
</evidence>
<keyword evidence="3" id="KW-1185">Reference proteome</keyword>
<dbReference type="PANTHER" id="PTHR33122:SF4">
    <property type="entry name" value="OS04G0415800 PROTEIN"/>
    <property type="match status" value="1"/>
</dbReference>
<sequence length="205" mass="21976">MESKRDGAEAVRKQVSAASIKVVGLEVAAIQELLHHHIYTLPLQMFTVGAEKQEMEVTVKCLYVLALLLLVCNGGTDGAGECGRVPVRRMALQMAPCASAAQDARLPVSAGCCAAVKKMGRNPSCLCAVMLSDTAKSVGVKPDVAMTIPKRCNLADRPVGYKCGGWLTLMLYIAVTTVKSGNRVLLLGDDADTARYNDEKRNHRS</sequence>
<dbReference type="AlphaFoldDB" id="A0A9E7L1Q7"/>